<feature type="transmembrane region" description="Helical" evidence="5">
    <location>
        <begin position="68"/>
        <end position="88"/>
    </location>
</feature>
<dbReference type="Gene3D" id="1.20.1280.290">
    <property type="match status" value="1"/>
</dbReference>
<proteinExistence type="predicted"/>
<dbReference type="InterPro" id="IPR006603">
    <property type="entry name" value="PQ-loop_rpt"/>
</dbReference>
<feature type="transmembrane region" description="Helical" evidence="5">
    <location>
        <begin position="16"/>
        <end position="36"/>
    </location>
</feature>
<comment type="subcellular location">
    <subcellularLocation>
        <location evidence="1">Membrane</location>
        <topology evidence="1">Multi-pass membrane protein</topology>
    </subcellularLocation>
</comment>
<name>A0ABU6K6W8_9RHOO</name>
<keyword evidence="4 5" id="KW-0472">Membrane</keyword>
<organism evidence="6 7">
    <name type="scientific">Uliginosibacterium silvisoli</name>
    <dbReference type="NCBI Taxonomy" id="3114758"/>
    <lineage>
        <taxon>Bacteria</taxon>
        <taxon>Pseudomonadati</taxon>
        <taxon>Pseudomonadota</taxon>
        <taxon>Betaproteobacteria</taxon>
        <taxon>Rhodocyclales</taxon>
        <taxon>Zoogloeaceae</taxon>
        <taxon>Uliginosibacterium</taxon>
    </lineage>
</organism>
<dbReference type="EMBL" id="JAYXHS010000002">
    <property type="protein sequence ID" value="MEC5386990.1"/>
    <property type="molecule type" value="Genomic_DNA"/>
</dbReference>
<accession>A0ABU6K6W8</accession>
<gene>
    <name evidence="6" type="ORF">VVD49_14755</name>
</gene>
<evidence type="ECO:0000256" key="3">
    <source>
        <dbReference type="ARBA" id="ARBA00022989"/>
    </source>
</evidence>
<evidence type="ECO:0000256" key="1">
    <source>
        <dbReference type="ARBA" id="ARBA00004141"/>
    </source>
</evidence>
<keyword evidence="7" id="KW-1185">Reference proteome</keyword>
<feature type="transmembrane region" description="Helical" evidence="5">
    <location>
        <begin position="43"/>
        <end position="62"/>
    </location>
</feature>
<keyword evidence="3 5" id="KW-1133">Transmembrane helix</keyword>
<evidence type="ECO:0000256" key="5">
    <source>
        <dbReference type="SAM" id="Phobius"/>
    </source>
</evidence>
<keyword evidence="2 5" id="KW-0812">Transmembrane</keyword>
<comment type="caution">
    <text evidence="6">The sequence shown here is derived from an EMBL/GenBank/DDBJ whole genome shotgun (WGS) entry which is preliminary data.</text>
</comment>
<evidence type="ECO:0000256" key="2">
    <source>
        <dbReference type="ARBA" id="ARBA00022692"/>
    </source>
</evidence>
<evidence type="ECO:0000313" key="6">
    <source>
        <dbReference type="EMBL" id="MEC5386990.1"/>
    </source>
</evidence>
<dbReference type="Proteomes" id="UP001331561">
    <property type="component" value="Unassembled WGS sequence"/>
</dbReference>
<evidence type="ECO:0000313" key="7">
    <source>
        <dbReference type="Proteomes" id="UP001331561"/>
    </source>
</evidence>
<reference evidence="6 7" key="1">
    <citation type="submission" date="2024-01" db="EMBL/GenBank/DDBJ databases">
        <title>Uliginosibacterium soil sp. nov.</title>
        <authorList>
            <person name="Lv Y."/>
        </authorList>
    </citation>
    <scope>NUCLEOTIDE SEQUENCE [LARGE SCALE GENOMIC DNA]</scope>
    <source>
        <strain evidence="6 7">H3</strain>
    </source>
</reference>
<protein>
    <submittedName>
        <fullName evidence="6">SemiSWEET transporter</fullName>
    </submittedName>
</protein>
<sequence length="93" mass="10267">MLFSFEQLILQFADPIGYLAATLTTSAFVPQAWLTWKTRSAHGISLGMYSVFVVGVACWLVYGISLHAWPVIIANAITLSLASFILIMKIRFG</sequence>
<dbReference type="InterPro" id="IPR047662">
    <property type="entry name" value="SemiSWEET"/>
</dbReference>
<evidence type="ECO:0000256" key="4">
    <source>
        <dbReference type="ARBA" id="ARBA00023136"/>
    </source>
</evidence>
<dbReference type="NCBIfam" id="NF037968">
    <property type="entry name" value="SemiSWEET_2"/>
    <property type="match status" value="1"/>
</dbReference>
<dbReference type="Pfam" id="PF04193">
    <property type="entry name" value="PQ-loop"/>
    <property type="match status" value="1"/>
</dbReference>
<dbReference type="RefSeq" id="WP_327599939.1">
    <property type="nucleotide sequence ID" value="NZ_JAYXHS010000002.1"/>
</dbReference>